<evidence type="ECO:0000256" key="1">
    <source>
        <dbReference type="SAM" id="MobiDB-lite"/>
    </source>
</evidence>
<accession>A0A085WWN9</accession>
<protein>
    <submittedName>
        <fullName evidence="2">Uncharacterized protein</fullName>
    </submittedName>
</protein>
<keyword evidence="3" id="KW-1185">Reference proteome</keyword>
<comment type="caution">
    <text evidence="2">The sequence shown here is derived from an EMBL/GenBank/DDBJ whole genome shotgun (WGS) entry which is preliminary data.</text>
</comment>
<sequence length="63" mass="6483">MAAGEAAAGRQSTRHSPRNPPGRSLDSGAIRPAGERHLSAALLWSEPEGGKWPPVGAATARGR</sequence>
<reference evidence="2 3" key="1">
    <citation type="submission" date="2014-04" db="EMBL/GenBank/DDBJ databases">
        <title>Genome assembly of Hyalangium minutum DSM 14724.</title>
        <authorList>
            <person name="Sharma G."/>
            <person name="Subramanian S."/>
        </authorList>
    </citation>
    <scope>NUCLEOTIDE SEQUENCE [LARGE SCALE GENOMIC DNA]</scope>
    <source>
        <strain evidence="2 3">DSM 14724</strain>
    </source>
</reference>
<dbReference type="Proteomes" id="UP000028725">
    <property type="component" value="Unassembled WGS sequence"/>
</dbReference>
<feature type="region of interest" description="Disordered" evidence="1">
    <location>
        <begin position="1"/>
        <end position="63"/>
    </location>
</feature>
<evidence type="ECO:0000313" key="3">
    <source>
        <dbReference type="Proteomes" id="UP000028725"/>
    </source>
</evidence>
<evidence type="ECO:0000313" key="2">
    <source>
        <dbReference type="EMBL" id="KFE72102.1"/>
    </source>
</evidence>
<name>A0A085WWN9_9BACT</name>
<proteinExistence type="predicted"/>
<dbReference type="AlphaFoldDB" id="A0A085WWN9"/>
<dbReference type="EMBL" id="JMCB01000001">
    <property type="protein sequence ID" value="KFE72102.1"/>
    <property type="molecule type" value="Genomic_DNA"/>
</dbReference>
<gene>
    <name evidence="2" type="ORF">DB31_0363</name>
</gene>
<organism evidence="2 3">
    <name type="scientific">Hyalangium minutum</name>
    <dbReference type="NCBI Taxonomy" id="394096"/>
    <lineage>
        <taxon>Bacteria</taxon>
        <taxon>Pseudomonadati</taxon>
        <taxon>Myxococcota</taxon>
        <taxon>Myxococcia</taxon>
        <taxon>Myxococcales</taxon>
        <taxon>Cystobacterineae</taxon>
        <taxon>Archangiaceae</taxon>
        <taxon>Hyalangium</taxon>
    </lineage>
</organism>